<reference evidence="2" key="1">
    <citation type="journal article" date="2016" name="Nat. Biotechnol.">
        <title>Sequencing wild and cultivated cassava and related species reveals extensive interspecific hybridization and genetic diversity.</title>
        <authorList>
            <person name="Bredeson J.V."/>
            <person name="Lyons J.B."/>
            <person name="Prochnik S.E."/>
            <person name="Wu G.A."/>
            <person name="Ha C.M."/>
            <person name="Edsinger-Gonzales E."/>
            <person name="Grimwood J."/>
            <person name="Schmutz J."/>
            <person name="Rabbi I.Y."/>
            <person name="Egesi C."/>
            <person name="Nauluvula P."/>
            <person name="Lebot V."/>
            <person name="Ndunguru J."/>
            <person name="Mkamilo G."/>
            <person name="Bart R.S."/>
            <person name="Setter T.L."/>
            <person name="Gleadow R.M."/>
            <person name="Kulakow P."/>
            <person name="Ferguson M.E."/>
            <person name="Rounsley S."/>
            <person name="Rokhsar D.S."/>
        </authorList>
    </citation>
    <scope>NUCLEOTIDE SEQUENCE [LARGE SCALE GENOMIC DNA]</scope>
    <source>
        <strain evidence="2">cv. AM560-2</strain>
    </source>
</reference>
<comment type="caution">
    <text evidence="1">The sequence shown here is derived from an EMBL/GenBank/DDBJ whole genome shotgun (WGS) entry which is preliminary data.</text>
</comment>
<protein>
    <submittedName>
        <fullName evidence="1">Uncharacterized protein</fullName>
    </submittedName>
</protein>
<sequence length="154" mass="17038">MTPENLLHYPFPSQKCTLGCPILDRCLNGGIPCNSITEIFAESGSARHSSAYNFPLRSTPSLPRRPFCFRSLLPTPNSLFPFAASTSSPIVSNLYSQAVIDEANCSSNYNNYNPCDNIYVQSVHSADQLLDIMPKIESFLVNSKTHFPVRADCD</sequence>
<dbReference type="EMBL" id="CM004387">
    <property type="protein sequence ID" value="KAG8661426.1"/>
    <property type="molecule type" value="Genomic_DNA"/>
</dbReference>
<gene>
    <name evidence="1" type="ORF">MANES_01G004910v8</name>
</gene>
<organism evidence="1 2">
    <name type="scientific">Manihot esculenta</name>
    <name type="common">Cassava</name>
    <name type="synonym">Jatropha manihot</name>
    <dbReference type="NCBI Taxonomy" id="3983"/>
    <lineage>
        <taxon>Eukaryota</taxon>
        <taxon>Viridiplantae</taxon>
        <taxon>Streptophyta</taxon>
        <taxon>Embryophyta</taxon>
        <taxon>Tracheophyta</taxon>
        <taxon>Spermatophyta</taxon>
        <taxon>Magnoliopsida</taxon>
        <taxon>eudicotyledons</taxon>
        <taxon>Gunneridae</taxon>
        <taxon>Pentapetalae</taxon>
        <taxon>rosids</taxon>
        <taxon>fabids</taxon>
        <taxon>Malpighiales</taxon>
        <taxon>Euphorbiaceae</taxon>
        <taxon>Crotonoideae</taxon>
        <taxon>Manihoteae</taxon>
        <taxon>Manihot</taxon>
    </lineage>
</organism>
<dbReference type="Proteomes" id="UP000091857">
    <property type="component" value="Chromosome 1"/>
</dbReference>
<accession>A0ACB7IAI4</accession>
<evidence type="ECO:0000313" key="1">
    <source>
        <dbReference type="EMBL" id="KAG8661426.1"/>
    </source>
</evidence>
<proteinExistence type="predicted"/>
<evidence type="ECO:0000313" key="2">
    <source>
        <dbReference type="Proteomes" id="UP000091857"/>
    </source>
</evidence>
<name>A0ACB7IAI4_MANES</name>
<keyword evidence="2" id="KW-1185">Reference proteome</keyword>